<keyword evidence="2" id="KW-0503">Monooxygenase</keyword>
<dbReference type="SUPFAM" id="SSF54909">
    <property type="entry name" value="Dimeric alpha+beta barrel"/>
    <property type="match status" value="1"/>
</dbReference>
<feature type="domain" description="ABM" evidence="1">
    <location>
        <begin position="2"/>
        <end position="92"/>
    </location>
</feature>
<dbReference type="InterPro" id="IPR007138">
    <property type="entry name" value="ABM_dom"/>
</dbReference>
<dbReference type="Pfam" id="PF03992">
    <property type="entry name" value="ABM"/>
    <property type="match status" value="1"/>
</dbReference>
<comment type="caution">
    <text evidence="2">The sequence shown here is derived from an EMBL/GenBank/DDBJ whole genome shotgun (WGS) entry which is preliminary data.</text>
</comment>
<dbReference type="AlphaFoldDB" id="A0A7W2EGD7"/>
<dbReference type="Gene3D" id="3.30.70.100">
    <property type="match status" value="1"/>
</dbReference>
<organism evidence="2 3">
    <name type="scientific">Rugamonas fusca</name>
    <dbReference type="NCBI Taxonomy" id="2758568"/>
    <lineage>
        <taxon>Bacteria</taxon>
        <taxon>Pseudomonadati</taxon>
        <taxon>Pseudomonadota</taxon>
        <taxon>Betaproteobacteria</taxon>
        <taxon>Burkholderiales</taxon>
        <taxon>Oxalobacteraceae</taxon>
        <taxon>Telluria group</taxon>
        <taxon>Rugamonas</taxon>
    </lineage>
</organism>
<dbReference type="InterPro" id="IPR011008">
    <property type="entry name" value="Dimeric_a/b-barrel"/>
</dbReference>
<name>A0A7W2EGD7_9BURK</name>
<dbReference type="RefSeq" id="WP_182216165.1">
    <property type="nucleotide sequence ID" value="NZ_JACEZS010000005.1"/>
</dbReference>
<evidence type="ECO:0000259" key="1">
    <source>
        <dbReference type="PROSITE" id="PS51725"/>
    </source>
</evidence>
<dbReference type="EMBL" id="JACEZS010000005">
    <property type="protein sequence ID" value="MBA5605366.1"/>
    <property type="molecule type" value="Genomic_DNA"/>
</dbReference>
<dbReference type="GO" id="GO:0004497">
    <property type="term" value="F:monooxygenase activity"/>
    <property type="evidence" value="ECO:0007669"/>
    <property type="project" value="UniProtKB-KW"/>
</dbReference>
<sequence length="101" mass="11186">MIYEIAELYIKPDAHAAFQAAVAQAIPIFQAATGCLSMRLDRDIEVPDTYHLVVGWATLENHTVDFRGSQGFVDWRGLVGGHFAQPPKVEHFETVVNGFGQ</sequence>
<protein>
    <submittedName>
        <fullName evidence="2">Antibiotic biosynthesis monooxygenase</fullName>
    </submittedName>
</protein>
<keyword evidence="2" id="KW-0560">Oxidoreductase</keyword>
<proteinExistence type="predicted"/>
<evidence type="ECO:0000313" key="3">
    <source>
        <dbReference type="Proteomes" id="UP000566711"/>
    </source>
</evidence>
<reference evidence="2 3" key="1">
    <citation type="submission" date="2020-07" db="EMBL/GenBank/DDBJ databases">
        <title>Novel species isolated from subtropical streams in China.</title>
        <authorList>
            <person name="Lu H."/>
        </authorList>
    </citation>
    <scope>NUCLEOTIDE SEQUENCE [LARGE SCALE GENOMIC DNA]</scope>
    <source>
        <strain evidence="2 3">FT3S</strain>
    </source>
</reference>
<gene>
    <name evidence="2" type="ORF">H3H36_08335</name>
</gene>
<evidence type="ECO:0000313" key="2">
    <source>
        <dbReference type="EMBL" id="MBA5605366.1"/>
    </source>
</evidence>
<dbReference type="PROSITE" id="PS51725">
    <property type="entry name" value="ABM"/>
    <property type="match status" value="1"/>
</dbReference>
<keyword evidence="3" id="KW-1185">Reference proteome</keyword>
<accession>A0A7W2EGD7</accession>
<dbReference type="Proteomes" id="UP000566711">
    <property type="component" value="Unassembled WGS sequence"/>
</dbReference>